<evidence type="ECO:0008006" key="4">
    <source>
        <dbReference type="Google" id="ProtNLM"/>
    </source>
</evidence>
<gene>
    <name evidence="2" type="ORF">B4O97_01460</name>
</gene>
<dbReference type="EMBL" id="MWQY01000001">
    <property type="protein sequence ID" value="ORC38450.1"/>
    <property type="molecule type" value="Genomic_DNA"/>
</dbReference>
<reference evidence="2 3" key="1">
    <citation type="submission" date="2017-03" db="EMBL/GenBank/DDBJ databases">
        <title>Draft Genome sequence of Marispirochaeta sp. strain JC444.</title>
        <authorList>
            <person name="Shivani Y."/>
            <person name="Subhash Y."/>
            <person name="Sasikala C."/>
            <person name="Ramana C."/>
        </authorList>
    </citation>
    <scope>NUCLEOTIDE SEQUENCE [LARGE SCALE GENOMIC DNA]</scope>
    <source>
        <strain evidence="2 3">JC444</strain>
    </source>
</reference>
<dbReference type="Pfam" id="PF09656">
    <property type="entry name" value="PGPGW"/>
    <property type="match status" value="1"/>
</dbReference>
<evidence type="ECO:0000256" key="1">
    <source>
        <dbReference type="SAM" id="Phobius"/>
    </source>
</evidence>
<keyword evidence="1" id="KW-0812">Transmembrane</keyword>
<evidence type="ECO:0000313" key="3">
    <source>
        <dbReference type="Proteomes" id="UP000192343"/>
    </source>
</evidence>
<dbReference type="InterPro" id="IPR019099">
    <property type="entry name" value="Uncharacterised_PGPGW_TM"/>
</dbReference>
<dbReference type="Proteomes" id="UP000192343">
    <property type="component" value="Unassembled WGS sequence"/>
</dbReference>
<keyword evidence="1" id="KW-1133">Transmembrane helix</keyword>
<dbReference type="RefSeq" id="WP_083047587.1">
    <property type="nucleotide sequence ID" value="NZ_MWQY01000001.1"/>
</dbReference>
<keyword evidence="3" id="KW-1185">Reference proteome</keyword>
<comment type="caution">
    <text evidence="2">The sequence shown here is derived from an EMBL/GenBank/DDBJ whole genome shotgun (WGS) entry which is preliminary data.</text>
</comment>
<protein>
    <recommendedName>
        <fullName evidence="4">Transmembrane protein (PGPGW)</fullName>
    </recommendedName>
</protein>
<keyword evidence="1" id="KW-0472">Membrane</keyword>
<feature type="transmembrane region" description="Helical" evidence="1">
    <location>
        <begin position="20"/>
        <end position="42"/>
    </location>
</feature>
<organism evidence="2 3">
    <name type="scientific">Marispirochaeta aestuarii</name>
    <dbReference type="NCBI Taxonomy" id="1963862"/>
    <lineage>
        <taxon>Bacteria</taxon>
        <taxon>Pseudomonadati</taxon>
        <taxon>Spirochaetota</taxon>
        <taxon>Spirochaetia</taxon>
        <taxon>Spirochaetales</taxon>
        <taxon>Spirochaetaceae</taxon>
        <taxon>Marispirochaeta</taxon>
    </lineage>
</organism>
<dbReference type="AlphaFoldDB" id="A0A1Y1S382"/>
<name>A0A1Y1S382_9SPIO</name>
<proteinExistence type="predicted"/>
<sequence length="142" mass="15900">MSDFSAAAREFFSRYGEFAALLGGLSLVLFFLTLVAIPLIIVSIPADYFIRDPGSLSDRRHPVLRAAVFVIKNSLGAVFLLAGFVMLFIPGQGLLTFMIGLMLMNFPGKRMLELKLIRKPRIREAVNWIRVKAKRSSLELPE</sequence>
<dbReference type="STRING" id="1963862.B4O97_01460"/>
<accession>A0A1Y1S382</accession>
<evidence type="ECO:0000313" key="2">
    <source>
        <dbReference type="EMBL" id="ORC38450.1"/>
    </source>
</evidence>